<keyword evidence="1" id="KW-1133">Transmembrane helix</keyword>
<dbReference type="KEGG" id="eio:H9L01_09995"/>
<evidence type="ECO:0000313" key="3">
    <source>
        <dbReference type="Proteomes" id="UP000515928"/>
    </source>
</evidence>
<dbReference type="RefSeq" id="WP_187533805.1">
    <property type="nucleotide sequence ID" value="NZ_CBCSHU010000024.1"/>
</dbReference>
<keyword evidence="1" id="KW-0472">Membrane</keyword>
<evidence type="ECO:0000256" key="1">
    <source>
        <dbReference type="SAM" id="Phobius"/>
    </source>
</evidence>
<gene>
    <name evidence="2" type="ORF">H9L01_09995</name>
</gene>
<feature type="transmembrane region" description="Helical" evidence="1">
    <location>
        <begin position="167"/>
        <end position="186"/>
    </location>
</feature>
<feature type="transmembrane region" description="Helical" evidence="1">
    <location>
        <begin position="88"/>
        <end position="106"/>
    </location>
</feature>
<proteinExistence type="predicted"/>
<accession>A0A7G9RYK7</accession>
<feature type="transmembrane region" description="Helical" evidence="1">
    <location>
        <begin position="59"/>
        <end position="82"/>
    </location>
</feature>
<organism evidence="2 3">
    <name type="scientific">Erysipelothrix inopinata</name>
    <dbReference type="NCBI Taxonomy" id="225084"/>
    <lineage>
        <taxon>Bacteria</taxon>
        <taxon>Bacillati</taxon>
        <taxon>Bacillota</taxon>
        <taxon>Erysipelotrichia</taxon>
        <taxon>Erysipelotrichales</taxon>
        <taxon>Erysipelotrichaceae</taxon>
        <taxon>Erysipelothrix</taxon>
    </lineage>
</organism>
<keyword evidence="1" id="KW-0812">Transmembrane</keyword>
<sequence>MNRKHLRLCIIILMIIGNLTWVVPESYEKIVSTCQLISRFGLAYLAVESYLLSHNIKQYLTTFFLMSLIMFLGDVFMNVFVIDSHIRLNQYLFPAIFIGLIILYLIDIIEFEVKKHRIINTVLPTIAALFLLALSVKLNHSLILILFMILTYTQFTKKTLYLSYVKYAALIFFIAFLGNQLGFHLVTRDEFVLVLLIPLLKLYNQRYEEEQVSSLVLTMSLYALSLWGVTIIATYLV</sequence>
<feature type="transmembrane region" description="Helical" evidence="1">
    <location>
        <begin position="7"/>
        <end position="24"/>
    </location>
</feature>
<dbReference type="EMBL" id="CP060715">
    <property type="protein sequence ID" value="QNN60682.1"/>
    <property type="molecule type" value="Genomic_DNA"/>
</dbReference>
<keyword evidence="3" id="KW-1185">Reference proteome</keyword>
<reference evidence="2 3" key="1">
    <citation type="submission" date="2020-08" db="EMBL/GenBank/DDBJ databases">
        <title>Genome sequence of Erysipelothrix inopinata DSM 15511T.</title>
        <authorList>
            <person name="Hyun D.-W."/>
            <person name="Bae J.-W."/>
        </authorList>
    </citation>
    <scope>NUCLEOTIDE SEQUENCE [LARGE SCALE GENOMIC DNA]</scope>
    <source>
        <strain evidence="2 3">DSM 15511</strain>
    </source>
</reference>
<dbReference type="AlphaFoldDB" id="A0A7G9RYK7"/>
<feature type="transmembrane region" description="Helical" evidence="1">
    <location>
        <begin position="212"/>
        <end position="236"/>
    </location>
</feature>
<name>A0A7G9RYK7_9FIRM</name>
<dbReference type="Proteomes" id="UP000515928">
    <property type="component" value="Chromosome"/>
</dbReference>
<evidence type="ECO:0000313" key="2">
    <source>
        <dbReference type="EMBL" id="QNN60682.1"/>
    </source>
</evidence>
<protein>
    <submittedName>
        <fullName evidence="2">Uncharacterized protein</fullName>
    </submittedName>
</protein>